<feature type="transmembrane region" description="Helical" evidence="1">
    <location>
        <begin position="6"/>
        <end position="24"/>
    </location>
</feature>
<dbReference type="AlphaFoldDB" id="A0A9X1FP61"/>
<comment type="caution">
    <text evidence="2">The sequence shown here is derived from an EMBL/GenBank/DDBJ whole genome shotgun (WGS) entry which is preliminary data.</text>
</comment>
<feature type="transmembrane region" description="Helical" evidence="1">
    <location>
        <begin position="45"/>
        <end position="66"/>
    </location>
</feature>
<evidence type="ECO:0000313" key="3">
    <source>
        <dbReference type="Proteomes" id="UP001138686"/>
    </source>
</evidence>
<accession>A0A9X1FP61</accession>
<keyword evidence="1" id="KW-1133">Transmembrane helix</keyword>
<organism evidence="2 3">
    <name type="scientific">Halomarinibacterium sedimenti</name>
    <dbReference type="NCBI Taxonomy" id="2857106"/>
    <lineage>
        <taxon>Bacteria</taxon>
        <taxon>Pseudomonadati</taxon>
        <taxon>Bacteroidota</taxon>
        <taxon>Flavobacteriia</taxon>
        <taxon>Flavobacteriales</taxon>
        <taxon>Flavobacteriaceae</taxon>
        <taxon>Halomarinibacterium</taxon>
    </lineage>
</organism>
<gene>
    <name evidence="2" type="ORF">KXJ69_08790</name>
</gene>
<keyword evidence="3" id="KW-1185">Reference proteome</keyword>
<keyword evidence="1" id="KW-0472">Membrane</keyword>
<reference evidence="2" key="1">
    <citation type="submission" date="2021-07" db="EMBL/GenBank/DDBJ databases">
        <title>Aureisphaera sp. CAU 1614 isolated from sea sediment.</title>
        <authorList>
            <person name="Kim W."/>
        </authorList>
    </citation>
    <scope>NUCLEOTIDE SEQUENCE</scope>
    <source>
        <strain evidence="2">CAU 1614</strain>
    </source>
</reference>
<dbReference type="RefSeq" id="WP_219052966.1">
    <property type="nucleotide sequence ID" value="NZ_JAHWDP010000003.1"/>
</dbReference>
<evidence type="ECO:0000256" key="1">
    <source>
        <dbReference type="SAM" id="Phobius"/>
    </source>
</evidence>
<dbReference type="EMBL" id="JAHWDP010000003">
    <property type="protein sequence ID" value="MBW2938200.1"/>
    <property type="molecule type" value="Genomic_DNA"/>
</dbReference>
<sequence length="74" mass="8777">MENSWVLGIAILLFLVFLFLFWKITASDAKKEYGSKMWNQWTTRLYYWQAAILYSVGGTVITMYLLKWVNILAF</sequence>
<proteinExistence type="predicted"/>
<keyword evidence="1" id="KW-0812">Transmembrane</keyword>
<name>A0A9X1FP61_9FLAO</name>
<protein>
    <submittedName>
        <fullName evidence="2">Uncharacterized protein</fullName>
    </submittedName>
</protein>
<dbReference type="Proteomes" id="UP001138686">
    <property type="component" value="Unassembled WGS sequence"/>
</dbReference>
<evidence type="ECO:0000313" key="2">
    <source>
        <dbReference type="EMBL" id="MBW2938200.1"/>
    </source>
</evidence>